<organism evidence="1 2">
    <name type="scientific">Vermiconidia calcicola</name>
    <dbReference type="NCBI Taxonomy" id="1690605"/>
    <lineage>
        <taxon>Eukaryota</taxon>
        <taxon>Fungi</taxon>
        <taxon>Dikarya</taxon>
        <taxon>Ascomycota</taxon>
        <taxon>Pezizomycotina</taxon>
        <taxon>Dothideomycetes</taxon>
        <taxon>Dothideomycetidae</taxon>
        <taxon>Mycosphaerellales</taxon>
        <taxon>Extremaceae</taxon>
        <taxon>Vermiconidia</taxon>
    </lineage>
</organism>
<proteinExistence type="predicted"/>
<keyword evidence="2" id="KW-1185">Reference proteome</keyword>
<dbReference type="EMBL" id="JAUTXU010000020">
    <property type="protein sequence ID" value="KAK3720849.1"/>
    <property type="molecule type" value="Genomic_DNA"/>
</dbReference>
<gene>
    <name evidence="1" type="ORF">LTR37_003512</name>
</gene>
<comment type="caution">
    <text evidence="1">The sequence shown here is derived from an EMBL/GenBank/DDBJ whole genome shotgun (WGS) entry which is preliminary data.</text>
</comment>
<evidence type="ECO:0000313" key="2">
    <source>
        <dbReference type="Proteomes" id="UP001281147"/>
    </source>
</evidence>
<name>A0ACC3NPM1_9PEZI</name>
<sequence>MDGSHNGTITTEVDATNKEIFDFFGLPRELRNQIYADLAVDFVCPGVWRAYRYGNQLRVIKHNAPSSRHLVVSRQFGTEYKQQLLPLQTLGLRDIDYGDYRTREISGPHELLGSSFIADAFEATKAKMQLLSCAPDQYCFEQNWRDALCDIDDHCISIDTALDGIAQIQQVEIELFIHSSALESLRWSQRAELAQIMQHIDKSHRKL</sequence>
<reference evidence="1" key="1">
    <citation type="submission" date="2023-07" db="EMBL/GenBank/DDBJ databases">
        <title>Black Yeasts Isolated from many extreme environments.</title>
        <authorList>
            <person name="Coleine C."/>
            <person name="Stajich J.E."/>
            <person name="Selbmann L."/>
        </authorList>
    </citation>
    <scope>NUCLEOTIDE SEQUENCE</scope>
    <source>
        <strain evidence="1">CCFEE 5714</strain>
    </source>
</reference>
<accession>A0ACC3NPM1</accession>
<dbReference type="Proteomes" id="UP001281147">
    <property type="component" value="Unassembled WGS sequence"/>
</dbReference>
<evidence type="ECO:0000313" key="1">
    <source>
        <dbReference type="EMBL" id="KAK3720849.1"/>
    </source>
</evidence>
<protein>
    <submittedName>
        <fullName evidence="1">Uncharacterized protein</fullName>
    </submittedName>
</protein>